<dbReference type="InterPro" id="IPR001645">
    <property type="entry name" value="Folylpolyglutamate_synth"/>
</dbReference>
<dbReference type="GO" id="GO:0046656">
    <property type="term" value="P:folic acid biosynthetic process"/>
    <property type="evidence" value="ECO:0007669"/>
    <property type="project" value="UniProtKB-KW"/>
</dbReference>
<evidence type="ECO:0000259" key="20">
    <source>
        <dbReference type="Pfam" id="PF08245"/>
    </source>
</evidence>
<dbReference type="NCBIfam" id="TIGR01499">
    <property type="entry name" value="folC"/>
    <property type="match status" value="1"/>
</dbReference>
<evidence type="ECO:0000256" key="18">
    <source>
        <dbReference type="SAM" id="MobiDB-lite"/>
    </source>
</evidence>
<evidence type="ECO:0000256" key="4">
    <source>
        <dbReference type="ARBA" id="ARBA00008276"/>
    </source>
</evidence>
<keyword evidence="11" id="KW-0547">Nucleotide-binding</keyword>
<dbReference type="RefSeq" id="WP_013160744.1">
    <property type="nucleotide sequence ID" value="NZ_CP010341.1"/>
</dbReference>
<dbReference type="KEGG" id="pfre:RM25_0796"/>
<evidence type="ECO:0000313" key="21">
    <source>
        <dbReference type="EMBL" id="CEP27119.1"/>
    </source>
</evidence>
<feature type="domain" description="Mur ligase C-terminal" evidence="19">
    <location>
        <begin position="326"/>
        <end position="450"/>
    </location>
</feature>
<dbReference type="EC" id="6.3.2.17" evidence="7"/>
<dbReference type="EC" id="6.3.2.12" evidence="6"/>
<dbReference type="AlphaFoldDB" id="A0A068VP24"/>
<accession>A0A068VP24</accession>
<evidence type="ECO:0000256" key="10">
    <source>
        <dbReference type="ARBA" id="ARBA00022723"/>
    </source>
</evidence>
<comment type="subunit">
    <text evidence="5">Monomer.</text>
</comment>
<keyword evidence="14" id="KW-0289">Folate biosynthesis</keyword>
<evidence type="ECO:0000256" key="5">
    <source>
        <dbReference type="ARBA" id="ARBA00011245"/>
    </source>
</evidence>
<evidence type="ECO:0000256" key="9">
    <source>
        <dbReference type="ARBA" id="ARBA00022598"/>
    </source>
</evidence>
<evidence type="ECO:0000256" key="8">
    <source>
        <dbReference type="ARBA" id="ARBA00019357"/>
    </source>
</evidence>
<dbReference type="GO" id="GO:0005737">
    <property type="term" value="C:cytoplasm"/>
    <property type="evidence" value="ECO:0007669"/>
    <property type="project" value="TreeGrafter"/>
</dbReference>
<dbReference type="GO" id="GO:0005524">
    <property type="term" value="F:ATP binding"/>
    <property type="evidence" value="ECO:0007669"/>
    <property type="project" value="UniProtKB-KW"/>
</dbReference>
<dbReference type="SUPFAM" id="SSF53244">
    <property type="entry name" value="MurD-like peptide ligases, peptide-binding domain"/>
    <property type="match status" value="1"/>
</dbReference>
<feature type="region of interest" description="Disordered" evidence="18">
    <location>
        <begin position="1"/>
        <end position="24"/>
    </location>
</feature>
<evidence type="ECO:0000256" key="17">
    <source>
        <dbReference type="ARBA" id="ARBA00049161"/>
    </source>
</evidence>
<comment type="catalytic activity">
    <reaction evidence="16">
        <text>(6S)-5,6,7,8-tetrahydrofolyl-(gamma-L-Glu)(n) + L-glutamate + ATP = (6S)-5,6,7,8-tetrahydrofolyl-(gamma-L-Glu)(n+1) + ADP + phosphate + H(+)</text>
        <dbReference type="Rhea" id="RHEA:10580"/>
        <dbReference type="Rhea" id="RHEA-COMP:14738"/>
        <dbReference type="Rhea" id="RHEA-COMP:14740"/>
        <dbReference type="ChEBI" id="CHEBI:15378"/>
        <dbReference type="ChEBI" id="CHEBI:29985"/>
        <dbReference type="ChEBI" id="CHEBI:30616"/>
        <dbReference type="ChEBI" id="CHEBI:43474"/>
        <dbReference type="ChEBI" id="CHEBI:141005"/>
        <dbReference type="ChEBI" id="CHEBI:456216"/>
        <dbReference type="EC" id="6.3.2.17"/>
    </reaction>
</comment>
<evidence type="ECO:0000256" key="7">
    <source>
        <dbReference type="ARBA" id="ARBA00013025"/>
    </source>
</evidence>
<dbReference type="InterPro" id="IPR036615">
    <property type="entry name" value="Mur_ligase_C_dom_sf"/>
</dbReference>
<comment type="pathway">
    <text evidence="2">Cofactor biosynthesis; tetrahydrofolate biosynthesis; 7,8-dihydrofolate from 2-amino-4-hydroxy-6-hydroxymethyl-7,8-dihydropteridine diphosphate and 4-aminobenzoate: step 2/2.</text>
</comment>
<dbReference type="FunFam" id="3.40.1190.10:FF:000004">
    <property type="entry name" value="Dihydrofolate synthase/folylpolyglutamate synthase"/>
    <property type="match status" value="1"/>
</dbReference>
<dbReference type="InterPro" id="IPR004101">
    <property type="entry name" value="Mur_ligase_C"/>
</dbReference>
<dbReference type="Gene3D" id="3.90.190.20">
    <property type="entry name" value="Mur ligase, C-terminal domain"/>
    <property type="match status" value="1"/>
</dbReference>
<comment type="similarity">
    <text evidence="4">Belongs to the folylpolyglutamate synthase family.</text>
</comment>
<dbReference type="InterPro" id="IPR036565">
    <property type="entry name" value="Mur-like_cat_sf"/>
</dbReference>
<evidence type="ECO:0000256" key="6">
    <source>
        <dbReference type="ARBA" id="ARBA00013023"/>
    </source>
</evidence>
<dbReference type="EMBL" id="LM676427">
    <property type="protein sequence ID" value="CEP27119.1"/>
    <property type="molecule type" value="Genomic_DNA"/>
</dbReference>
<dbReference type="PANTHER" id="PTHR11136:SF0">
    <property type="entry name" value="DIHYDROFOLATE SYNTHETASE-RELATED"/>
    <property type="match status" value="1"/>
</dbReference>
<comment type="cofactor">
    <cofactor evidence="1">
        <name>Mg(2+)</name>
        <dbReference type="ChEBI" id="CHEBI:18420"/>
    </cofactor>
</comment>
<dbReference type="GO" id="GO:0004326">
    <property type="term" value="F:tetrahydrofolylpolyglutamate synthase activity"/>
    <property type="evidence" value="ECO:0007669"/>
    <property type="project" value="UniProtKB-EC"/>
</dbReference>
<sequence>MNSTQGLPADSPRHSIVTGGFDSGDPQRHAHIVSELTGRWPENRVGPSLDRIARLCELLGSPQRSAPVIQITGTNGKGSTAIMIDALLRAMGLRTGRFSSPHLQDLTERICIDGQPIAPDRFDELWEQVEPLVTMVDDQRLDGIEMTFFEVMTGLAYAAFADAPVDVMIMEVGMGGRWDATNVADAQVAVVGPVAMDHMQYLGDTIAEIATEKAGIIKAGSTAVIAGQSADAARVLAQRCLEVGAPMVREGIDFGLLDRQPAVSGQLLRLDTASGPIGDIFLPLLGAHMAHNAALALASVEAFMGGKGLDPTVIEAGFGQVVAPARLETVHSEPTVVLDTAHNPHGVKATLEALREAFTFRPLIAVVAMMADKQVDQVLAQLEAVADIIVVSHVSGSRRAMSVAELADLATGIFGANRVRTADDVSQALSTAMGLAEQSGEGAGVLVIGSVYLAGEVRDILVGHDVTTVGQPLRLGADDLQVGERRPAIIDADDEDVDDED</sequence>
<keyword evidence="9 21" id="KW-0436">Ligase</keyword>
<keyword evidence="10" id="KW-0479">Metal-binding</keyword>
<evidence type="ECO:0000256" key="11">
    <source>
        <dbReference type="ARBA" id="ARBA00022741"/>
    </source>
</evidence>
<evidence type="ECO:0000256" key="2">
    <source>
        <dbReference type="ARBA" id="ARBA00004799"/>
    </source>
</evidence>
<feature type="domain" description="Mur ligase central" evidence="20">
    <location>
        <begin position="71"/>
        <end position="299"/>
    </location>
</feature>
<evidence type="ECO:0000256" key="12">
    <source>
        <dbReference type="ARBA" id="ARBA00022840"/>
    </source>
</evidence>
<gene>
    <name evidence="21" type="primary">folC</name>
    <name evidence="21" type="ORF">PFCIRM138_12005</name>
</gene>
<evidence type="ECO:0000256" key="3">
    <source>
        <dbReference type="ARBA" id="ARBA00005150"/>
    </source>
</evidence>
<dbReference type="GO" id="GO:0008841">
    <property type="term" value="F:dihydrofolate synthase activity"/>
    <property type="evidence" value="ECO:0007669"/>
    <property type="project" value="UniProtKB-EC"/>
</dbReference>
<reference evidence="21" key="1">
    <citation type="submission" date="2014-08" db="EMBL/GenBank/DDBJ databases">
        <authorList>
            <person name="Falentin Helene"/>
        </authorList>
    </citation>
    <scope>NUCLEOTIDE SEQUENCE</scope>
</reference>
<name>A0A068VP24_PROFF</name>
<evidence type="ECO:0000256" key="1">
    <source>
        <dbReference type="ARBA" id="ARBA00001946"/>
    </source>
</evidence>
<proteinExistence type="inferred from homology"/>
<dbReference type="PATRIC" id="fig|66712.6.peg.822"/>
<dbReference type="GO" id="GO:0046872">
    <property type="term" value="F:metal ion binding"/>
    <property type="evidence" value="ECO:0007669"/>
    <property type="project" value="UniProtKB-KW"/>
</dbReference>
<dbReference type="PANTHER" id="PTHR11136">
    <property type="entry name" value="FOLYLPOLYGLUTAMATE SYNTHASE-RELATED"/>
    <property type="match status" value="1"/>
</dbReference>
<evidence type="ECO:0000256" key="14">
    <source>
        <dbReference type="ARBA" id="ARBA00022909"/>
    </source>
</evidence>
<comment type="pathway">
    <text evidence="3">Cofactor biosynthesis; tetrahydrofolylpolyglutamate biosynthesis.</text>
</comment>
<evidence type="ECO:0000256" key="16">
    <source>
        <dbReference type="ARBA" id="ARBA00047493"/>
    </source>
</evidence>
<keyword evidence="13" id="KW-0460">Magnesium</keyword>
<protein>
    <recommendedName>
        <fullName evidence="8">Dihydrofolate synthase/folylpolyglutamate synthase</fullName>
        <ecNumber evidence="6">6.3.2.12</ecNumber>
        <ecNumber evidence="7">6.3.2.17</ecNumber>
    </recommendedName>
    <alternativeName>
        <fullName evidence="15">Tetrahydrofolylpolyglutamate synthase</fullName>
    </alternativeName>
</protein>
<evidence type="ECO:0000259" key="19">
    <source>
        <dbReference type="Pfam" id="PF02875"/>
    </source>
</evidence>
<organism evidence="21">
    <name type="scientific">Propionibacterium freudenreichii subsp. freudenreichii</name>
    <dbReference type="NCBI Taxonomy" id="66712"/>
    <lineage>
        <taxon>Bacteria</taxon>
        <taxon>Bacillati</taxon>
        <taxon>Actinomycetota</taxon>
        <taxon>Actinomycetes</taxon>
        <taxon>Propionibacteriales</taxon>
        <taxon>Propionibacteriaceae</taxon>
        <taxon>Propionibacterium</taxon>
    </lineage>
</organism>
<evidence type="ECO:0000256" key="13">
    <source>
        <dbReference type="ARBA" id="ARBA00022842"/>
    </source>
</evidence>
<dbReference type="SUPFAM" id="SSF53623">
    <property type="entry name" value="MurD-like peptide ligases, catalytic domain"/>
    <property type="match status" value="1"/>
</dbReference>
<comment type="catalytic activity">
    <reaction evidence="17">
        <text>7,8-dihydropteroate + L-glutamate + ATP = 7,8-dihydrofolate + ADP + phosphate + H(+)</text>
        <dbReference type="Rhea" id="RHEA:23584"/>
        <dbReference type="ChEBI" id="CHEBI:15378"/>
        <dbReference type="ChEBI" id="CHEBI:17839"/>
        <dbReference type="ChEBI" id="CHEBI:29985"/>
        <dbReference type="ChEBI" id="CHEBI:30616"/>
        <dbReference type="ChEBI" id="CHEBI:43474"/>
        <dbReference type="ChEBI" id="CHEBI:57451"/>
        <dbReference type="ChEBI" id="CHEBI:456216"/>
        <dbReference type="EC" id="6.3.2.12"/>
    </reaction>
</comment>
<dbReference type="Gene3D" id="3.40.1190.10">
    <property type="entry name" value="Mur-like, catalytic domain"/>
    <property type="match status" value="1"/>
</dbReference>
<dbReference type="Pfam" id="PF02875">
    <property type="entry name" value="Mur_ligase_C"/>
    <property type="match status" value="1"/>
</dbReference>
<dbReference type="Pfam" id="PF08245">
    <property type="entry name" value="Mur_ligase_M"/>
    <property type="match status" value="1"/>
</dbReference>
<dbReference type="InterPro" id="IPR013221">
    <property type="entry name" value="Mur_ligase_cen"/>
</dbReference>
<evidence type="ECO:0000256" key="15">
    <source>
        <dbReference type="ARBA" id="ARBA00030592"/>
    </source>
</evidence>
<keyword evidence="12" id="KW-0067">ATP-binding</keyword>